<dbReference type="CDD" id="cd09274">
    <property type="entry name" value="RNase_HI_RT_Ty3"/>
    <property type="match status" value="1"/>
</dbReference>
<evidence type="ECO:0000313" key="4">
    <source>
        <dbReference type="EMBL" id="KAK1609821.1"/>
    </source>
</evidence>
<feature type="region of interest" description="Disordered" evidence="2">
    <location>
        <begin position="45"/>
        <end position="79"/>
    </location>
</feature>
<accession>A0AAD8QX53</accession>
<dbReference type="InterPro" id="IPR041577">
    <property type="entry name" value="RT_RNaseH_2"/>
</dbReference>
<evidence type="ECO:0000256" key="2">
    <source>
        <dbReference type="SAM" id="MobiDB-lite"/>
    </source>
</evidence>
<proteinExistence type="predicted"/>
<dbReference type="InterPro" id="IPR050951">
    <property type="entry name" value="Retrovirus_Pol_polyprotein"/>
</dbReference>
<dbReference type="Pfam" id="PF17919">
    <property type="entry name" value="RT_RNaseH_2"/>
    <property type="match status" value="1"/>
</dbReference>
<keyword evidence="5" id="KW-1185">Reference proteome</keyword>
<dbReference type="PANTHER" id="PTHR37984:SF5">
    <property type="entry name" value="PROTEIN NYNRIN-LIKE"/>
    <property type="match status" value="1"/>
</dbReference>
<dbReference type="CDD" id="cd01647">
    <property type="entry name" value="RT_LTR"/>
    <property type="match status" value="1"/>
</dbReference>
<comment type="caution">
    <text evidence="4">The sequence shown here is derived from an EMBL/GenBank/DDBJ whole genome shotgun (WGS) entry which is preliminary data.</text>
</comment>
<dbReference type="AlphaFoldDB" id="A0AAD8QX53"/>
<dbReference type="Proteomes" id="UP001231189">
    <property type="component" value="Unassembled WGS sequence"/>
</dbReference>
<keyword evidence="1" id="KW-0511">Multifunctional enzyme</keyword>
<dbReference type="Gene3D" id="3.10.10.10">
    <property type="entry name" value="HIV Type 1 Reverse Transcriptase, subunit A, domain 1"/>
    <property type="match status" value="1"/>
</dbReference>
<dbReference type="SUPFAM" id="SSF56672">
    <property type="entry name" value="DNA/RNA polymerases"/>
    <property type="match status" value="1"/>
</dbReference>
<dbReference type="Pfam" id="PF00078">
    <property type="entry name" value="RVT_1"/>
    <property type="match status" value="1"/>
</dbReference>
<dbReference type="InterPro" id="IPR000477">
    <property type="entry name" value="RT_dom"/>
</dbReference>
<evidence type="ECO:0000313" key="5">
    <source>
        <dbReference type="Proteomes" id="UP001231189"/>
    </source>
</evidence>
<dbReference type="FunFam" id="3.30.70.270:FF:000020">
    <property type="entry name" value="Transposon Tf2-6 polyprotein-like Protein"/>
    <property type="match status" value="1"/>
</dbReference>
<organism evidence="4 5">
    <name type="scientific">Lolium multiflorum</name>
    <name type="common">Italian ryegrass</name>
    <name type="synonym">Lolium perenne subsp. multiflorum</name>
    <dbReference type="NCBI Taxonomy" id="4521"/>
    <lineage>
        <taxon>Eukaryota</taxon>
        <taxon>Viridiplantae</taxon>
        <taxon>Streptophyta</taxon>
        <taxon>Embryophyta</taxon>
        <taxon>Tracheophyta</taxon>
        <taxon>Spermatophyta</taxon>
        <taxon>Magnoliopsida</taxon>
        <taxon>Liliopsida</taxon>
        <taxon>Poales</taxon>
        <taxon>Poaceae</taxon>
        <taxon>BOP clade</taxon>
        <taxon>Pooideae</taxon>
        <taxon>Poodae</taxon>
        <taxon>Poeae</taxon>
        <taxon>Poeae Chloroplast Group 2 (Poeae type)</taxon>
        <taxon>Loliodinae</taxon>
        <taxon>Loliinae</taxon>
        <taxon>Lolium</taxon>
    </lineage>
</organism>
<dbReference type="GO" id="GO:0003824">
    <property type="term" value="F:catalytic activity"/>
    <property type="evidence" value="ECO:0007669"/>
    <property type="project" value="UniProtKB-KW"/>
</dbReference>
<dbReference type="PANTHER" id="PTHR37984">
    <property type="entry name" value="PROTEIN CBG26694"/>
    <property type="match status" value="1"/>
</dbReference>
<feature type="compositionally biased region" description="Basic and acidic residues" evidence="2">
    <location>
        <begin position="69"/>
        <end position="78"/>
    </location>
</feature>
<protein>
    <recommendedName>
        <fullName evidence="3">Reverse transcriptase domain-containing protein</fullName>
    </recommendedName>
</protein>
<dbReference type="InterPro" id="IPR043128">
    <property type="entry name" value="Rev_trsase/Diguanyl_cyclase"/>
</dbReference>
<evidence type="ECO:0000259" key="3">
    <source>
        <dbReference type="PROSITE" id="PS50878"/>
    </source>
</evidence>
<sequence>MCTSKTDDAVVCPELVNFSSLTSPLARSEALTKASLTVSAITLMAPDRANPSPEDADTQESDTINLDGPPEKATDVPEKVTAAKSKRGAFTDEELVAFPNMTFVVKDVAQAIRDNKPTNMHPDMYNAVMEMLGFAEDDLMAALSHLVDHKDRSRVVLTIGIRARLDPLLAFPNHRHHTRFAVRRREEVMEELSPESRALYELLKADTAEEYEQRFLHYKKEVLDAFHPFVVDTRAQLKSVDSGMAALSSELQGVKVQLGQDLDAVRTTLSVEVANLTAAVAGIPRPDLIAGFSDFGGEEKFADANVSFQPDSPPPDPHLMLLSTAAIKTTVSAPKTMKLQVTIQGQQFLFLVDSGAQFTDDFKVINLGSYDGIIGLDWLAKYSPMITHWEQGWIAIPHSGKLVVLQGEEQNAWIDAMLELHSVHEAVETEKSVIPPEVQQLLDKFVDVFSAPTGLPPRRRYDHTIPLIHGARPVSIRPYRIAPDLKTELERQVQELLDQGVIVHSTSAFGSPVILVKKGDKTWRLVVDYRHLNALTVKGKYPLPVIDELLDELAGARWFSKLDLRAGYHQIRLAPGEEHKTAFQTHNGHYEFKVMAFGLTGAPATFQHAMNDSLAPVLRKFALVFFDDILIYSPTFELHLEHLSTVLSILQKDKWQVKLSKCAFAQQKVNYLGHVVSSEGVSTDETKIQSVCSWPAPVNLKELRGFLGLTGYYRKFIRHYAVISQPLTALLKKGVLFVWSEVEEIAFLALKEAMVTAPVLAIPDFKMQFVIDTDACDVGIGAVLSQQGHPVAYVSRALGPRNKGLSVYEKEYLAIILAVQHWRQYLQVGEFLIRTDHKSLAHLTDQRLHTDWQQKLLTKLMGFQYKIMYKKGVLNGAADALSRKPNDSSQIFVVTTVQPQWLSTVLDSYTQDAHAQGLLQKLSVDPTADAKYTLDHGVLRYLLLCWAGECARWDSARCRKPSSIGVACQRIKQLGRTWKRSVNNFPLLLLGVKQGFKQGGLSATLLLPIQATLNVTWLGRVMSRKGGPTEEDRPPVG</sequence>
<gene>
    <name evidence="4" type="ORF">QYE76_033494</name>
</gene>
<feature type="domain" description="Reverse transcriptase" evidence="3">
    <location>
        <begin position="497"/>
        <end position="676"/>
    </location>
</feature>
<reference evidence="4" key="1">
    <citation type="submission" date="2023-07" db="EMBL/GenBank/DDBJ databases">
        <title>A chromosome-level genome assembly of Lolium multiflorum.</title>
        <authorList>
            <person name="Chen Y."/>
            <person name="Copetti D."/>
            <person name="Kolliker R."/>
            <person name="Studer B."/>
        </authorList>
    </citation>
    <scope>NUCLEOTIDE SEQUENCE</scope>
    <source>
        <strain evidence="4">02402/16</strain>
        <tissue evidence="4">Leaf</tissue>
    </source>
</reference>
<name>A0AAD8QX53_LOLMU</name>
<dbReference type="PROSITE" id="PS50878">
    <property type="entry name" value="RT_POL"/>
    <property type="match status" value="1"/>
</dbReference>
<dbReference type="EMBL" id="JAUUTY010000007">
    <property type="protein sequence ID" value="KAK1609821.1"/>
    <property type="molecule type" value="Genomic_DNA"/>
</dbReference>
<evidence type="ECO:0000256" key="1">
    <source>
        <dbReference type="ARBA" id="ARBA00023268"/>
    </source>
</evidence>
<dbReference type="Gene3D" id="3.30.70.270">
    <property type="match status" value="2"/>
</dbReference>
<dbReference type="InterPro" id="IPR043502">
    <property type="entry name" value="DNA/RNA_pol_sf"/>
</dbReference>